<dbReference type="InterPro" id="IPR012338">
    <property type="entry name" value="Beta-lactam/transpept-like"/>
</dbReference>
<dbReference type="PRINTS" id="PR00118">
    <property type="entry name" value="BLACTAMASEA"/>
</dbReference>
<dbReference type="InterPro" id="IPR006311">
    <property type="entry name" value="TAT_signal"/>
</dbReference>
<keyword evidence="5 6" id="KW-0046">Antibiotic resistance</keyword>
<protein>
    <recommendedName>
        <fullName evidence="3 6">Beta-lactamase</fullName>
        <ecNumber evidence="3 6">3.5.2.6</ecNumber>
    </recommendedName>
</protein>
<organism evidence="8 9">
    <name type="scientific">Luteimonas vadosa</name>
    <dbReference type="NCBI Taxonomy" id="1165507"/>
    <lineage>
        <taxon>Bacteria</taxon>
        <taxon>Pseudomonadati</taxon>
        <taxon>Pseudomonadota</taxon>
        <taxon>Gammaproteobacteria</taxon>
        <taxon>Lysobacterales</taxon>
        <taxon>Lysobacteraceae</taxon>
        <taxon>Luteimonas</taxon>
    </lineage>
</organism>
<evidence type="ECO:0000256" key="5">
    <source>
        <dbReference type="ARBA" id="ARBA00023251"/>
    </source>
</evidence>
<evidence type="ECO:0000259" key="7">
    <source>
        <dbReference type="Pfam" id="PF13354"/>
    </source>
</evidence>
<dbReference type="PROSITE" id="PS00146">
    <property type="entry name" value="BETA_LACTAMASE_A"/>
    <property type="match status" value="1"/>
</dbReference>
<dbReference type="PROSITE" id="PS51318">
    <property type="entry name" value="TAT"/>
    <property type="match status" value="1"/>
</dbReference>
<dbReference type="Pfam" id="PF13354">
    <property type="entry name" value="Beta-lactamase2"/>
    <property type="match status" value="1"/>
</dbReference>
<evidence type="ECO:0000256" key="1">
    <source>
        <dbReference type="ARBA" id="ARBA00001526"/>
    </source>
</evidence>
<dbReference type="SUPFAM" id="SSF56601">
    <property type="entry name" value="beta-lactamase/transpeptidase-like"/>
    <property type="match status" value="1"/>
</dbReference>
<accession>A0ABP9E604</accession>
<evidence type="ECO:0000256" key="3">
    <source>
        <dbReference type="ARBA" id="ARBA00012865"/>
    </source>
</evidence>
<evidence type="ECO:0000313" key="9">
    <source>
        <dbReference type="Proteomes" id="UP001501323"/>
    </source>
</evidence>
<reference evidence="9" key="1">
    <citation type="journal article" date="2019" name="Int. J. Syst. Evol. Microbiol.">
        <title>The Global Catalogue of Microorganisms (GCM) 10K type strain sequencing project: providing services to taxonomists for standard genome sequencing and annotation.</title>
        <authorList>
            <consortium name="The Broad Institute Genomics Platform"/>
            <consortium name="The Broad Institute Genome Sequencing Center for Infectious Disease"/>
            <person name="Wu L."/>
            <person name="Ma J."/>
        </authorList>
    </citation>
    <scope>NUCLEOTIDE SEQUENCE [LARGE SCALE GENOMIC DNA]</scope>
    <source>
        <strain evidence="9">JCM 18392</strain>
    </source>
</reference>
<name>A0ABP9E604_9GAMM</name>
<dbReference type="RefSeq" id="WP_345295569.1">
    <property type="nucleotide sequence ID" value="NZ_BAABJY010000002.1"/>
</dbReference>
<dbReference type="PANTHER" id="PTHR35333:SF3">
    <property type="entry name" value="BETA-LACTAMASE-TYPE TRANSPEPTIDASE FOLD CONTAINING PROTEIN"/>
    <property type="match status" value="1"/>
</dbReference>
<dbReference type="EMBL" id="BAABJY010000002">
    <property type="protein sequence ID" value="GAA4869348.1"/>
    <property type="molecule type" value="Genomic_DNA"/>
</dbReference>
<dbReference type="Gene3D" id="3.40.710.10">
    <property type="entry name" value="DD-peptidase/beta-lactamase superfamily"/>
    <property type="match status" value="1"/>
</dbReference>
<evidence type="ECO:0000256" key="6">
    <source>
        <dbReference type="RuleBase" id="RU361140"/>
    </source>
</evidence>
<dbReference type="EC" id="3.5.2.6" evidence="3 6"/>
<feature type="domain" description="Beta-lactamase class A catalytic" evidence="7">
    <location>
        <begin position="53"/>
        <end position="268"/>
    </location>
</feature>
<evidence type="ECO:0000313" key="8">
    <source>
        <dbReference type="EMBL" id="GAA4869348.1"/>
    </source>
</evidence>
<dbReference type="NCBIfam" id="NF033103">
    <property type="entry name" value="bla_class_A"/>
    <property type="match status" value="1"/>
</dbReference>
<keyword evidence="4 6" id="KW-0378">Hydrolase</keyword>
<dbReference type="Proteomes" id="UP001501323">
    <property type="component" value="Unassembled WGS sequence"/>
</dbReference>
<dbReference type="PANTHER" id="PTHR35333">
    <property type="entry name" value="BETA-LACTAMASE"/>
    <property type="match status" value="1"/>
</dbReference>
<keyword evidence="9" id="KW-1185">Reference proteome</keyword>
<gene>
    <name evidence="8" type="primary">bla</name>
    <name evidence="8" type="ORF">GCM10023332_22400</name>
</gene>
<evidence type="ECO:0000256" key="2">
    <source>
        <dbReference type="ARBA" id="ARBA00009009"/>
    </source>
</evidence>
<comment type="catalytic activity">
    <reaction evidence="1 6">
        <text>a beta-lactam + H2O = a substituted beta-amino acid</text>
        <dbReference type="Rhea" id="RHEA:20401"/>
        <dbReference type="ChEBI" id="CHEBI:15377"/>
        <dbReference type="ChEBI" id="CHEBI:35627"/>
        <dbReference type="ChEBI" id="CHEBI:140347"/>
        <dbReference type="EC" id="3.5.2.6"/>
    </reaction>
</comment>
<proteinExistence type="inferred from homology"/>
<comment type="caution">
    <text evidence="8">The sequence shown here is derived from an EMBL/GenBank/DDBJ whole genome shotgun (WGS) entry which is preliminary data.</text>
</comment>
<sequence length="294" mass="30972">MTVDASRRSLLAATLGLAATTGLGLRPAGAQGRQAPLQRLMALERRHGGRLGVAVYVADTGRRINHRGEQRFPMCSTFKFLAAAQVLARVDRGEEDLERPIVFDDEVLVTYSPVTQSRTGPPGMTVAELCHAAVAVSDNTAANLLLATLGGPGGLTAFLRSLGDRHTRLDRIEPELNEATPGDPRDTTTPAAMLADMRALLLGDSLSPPSRTRLADWLAASTTGGRRLRAGFPPDWRAGDKTGTSGNGVFNDIAIAWPPGRGPRLVTAYYAGSSASAAQADAVLAEVGRIVATL</sequence>
<dbReference type="InterPro" id="IPR000871">
    <property type="entry name" value="Beta-lactam_class-A"/>
</dbReference>
<evidence type="ECO:0000256" key="4">
    <source>
        <dbReference type="ARBA" id="ARBA00022801"/>
    </source>
</evidence>
<comment type="similarity">
    <text evidence="2 6">Belongs to the class-A beta-lactamase family.</text>
</comment>
<dbReference type="InterPro" id="IPR023650">
    <property type="entry name" value="Beta-lactam_class-A_AS"/>
</dbReference>
<dbReference type="InterPro" id="IPR045155">
    <property type="entry name" value="Beta-lactam_cat"/>
</dbReference>